<dbReference type="GO" id="GO:0006633">
    <property type="term" value="P:fatty acid biosynthetic process"/>
    <property type="evidence" value="ECO:0007669"/>
    <property type="project" value="InterPro"/>
</dbReference>
<dbReference type="InterPro" id="IPR037143">
    <property type="entry name" value="4-PPantetheinyl_Trfase_dom_sf"/>
</dbReference>
<dbReference type="GO" id="GO:0019878">
    <property type="term" value="P:lysine biosynthetic process via aminoadipic acid"/>
    <property type="evidence" value="ECO:0007669"/>
    <property type="project" value="TreeGrafter"/>
</dbReference>
<keyword evidence="4" id="KW-0479">Metal-binding</keyword>
<dbReference type="Pfam" id="PF22624">
    <property type="entry name" value="AASDHPPT_N"/>
    <property type="match status" value="1"/>
</dbReference>
<name>A0A951QSX8_9CYAN</name>
<comment type="caution">
    <text evidence="8">The sequence shown here is derived from an EMBL/GenBank/DDBJ whole genome shotgun (WGS) entry which is preliminary data.</text>
</comment>
<keyword evidence="5" id="KW-0460">Magnesium</keyword>
<dbReference type="InterPro" id="IPR004568">
    <property type="entry name" value="Ppantetheine-prot_Trfase_dom"/>
</dbReference>
<evidence type="ECO:0000256" key="2">
    <source>
        <dbReference type="ARBA" id="ARBA00010990"/>
    </source>
</evidence>
<dbReference type="EMBL" id="JAHHGZ010000028">
    <property type="protein sequence ID" value="MBW4670210.1"/>
    <property type="molecule type" value="Genomic_DNA"/>
</dbReference>
<evidence type="ECO:0000259" key="7">
    <source>
        <dbReference type="Pfam" id="PF22624"/>
    </source>
</evidence>
<evidence type="ECO:0000259" key="6">
    <source>
        <dbReference type="Pfam" id="PF01648"/>
    </source>
</evidence>
<evidence type="ECO:0000256" key="5">
    <source>
        <dbReference type="ARBA" id="ARBA00022842"/>
    </source>
</evidence>
<comment type="cofactor">
    <cofactor evidence="1">
        <name>Mg(2+)</name>
        <dbReference type="ChEBI" id="CHEBI:18420"/>
    </cofactor>
</comment>
<gene>
    <name evidence="8" type="ORF">KME60_23055</name>
</gene>
<evidence type="ECO:0000313" key="9">
    <source>
        <dbReference type="Proteomes" id="UP000729701"/>
    </source>
</evidence>
<protein>
    <submittedName>
        <fullName evidence="8">4'-phosphopantetheinyl transferase superfamily protein</fullName>
    </submittedName>
</protein>
<reference evidence="8" key="2">
    <citation type="journal article" date="2022" name="Microbiol. Resour. Announc.">
        <title>Metagenome Sequencing to Explore Phylogenomics of Terrestrial Cyanobacteria.</title>
        <authorList>
            <person name="Ward R.D."/>
            <person name="Stajich J.E."/>
            <person name="Johansen J.R."/>
            <person name="Huntemann M."/>
            <person name="Clum A."/>
            <person name="Foster B."/>
            <person name="Foster B."/>
            <person name="Roux S."/>
            <person name="Palaniappan K."/>
            <person name="Varghese N."/>
            <person name="Mukherjee S."/>
            <person name="Reddy T.B.K."/>
            <person name="Daum C."/>
            <person name="Copeland A."/>
            <person name="Chen I.A."/>
            <person name="Ivanova N.N."/>
            <person name="Kyrpides N.C."/>
            <person name="Shapiro N."/>
            <person name="Eloe-Fadrosh E.A."/>
            <person name="Pietrasiak N."/>
        </authorList>
    </citation>
    <scope>NUCLEOTIDE SEQUENCE</scope>
    <source>
        <strain evidence="8">GSE-NOS-MK-12-04C</strain>
    </source>
</reference>
<reference evidence="8" key="1">
    <citation type="submission" date="2021-05" db="EMBL/GenBank/DDBJ databases">
        <authorList>
            <person name="Pietrasiak N."/>
            <person name="Ward R."/>
            <person name="Stajich J.E."/>
            <person name="Kurbessoian T."/>
        </authorList>
    </citation>
    <scope>NUCLEOTIDE SEQUENCE</scope>
    <source>
        <strain evidence="8">GSE-NOS-MK-12-04C</strain>
    </source>
</reference>
<dbReference type="GO" id="GO:0000287">
    <property type="term" value="F:magnesium ion binding"/>
    <property type="evidence" value="ECO:0007669"/>
    <property type="project" value="InterPro"/>
</dbReference>
<dbReference type="NCBIfam" id="TIGR00556">
    <property type="entry name" value="pantethn_trn"/>
    <property type="match status" value="1"/>
</dbReference>
<dbReference type="Proteomes" id="UP000729701">
    <property type="component" value="Unassembled WGS sequence"/>
</dbReference>
<dbReference type="InterPro" id="IPR008278">
    <property type="entry name" value="4-PPantetheinyl_Trfase_dom"/>
</dbReference>
<proteinExistence type="inferred from homology"/>
<organism evidence="8 9">
    <name type="scientific">Cyanomargarita calcarea GSE-NOS-MK-12-04C</name>
    <dbReference type="NCBI Taxonomy" id="2839659"/>
    <lineage>
        <taxon>Bacteria</taxon>
        <taxon>Bacillati</taxon>
        <taxon>Cyanobacteriota</taxon>
        <taxon>Cyanophyceae</taxon>
        <taxon>Nostocales</taxon>
        <taxon>Cyanomargaritaceae</taxon>
        <taxon>Cyanomargarita</taxon>
    </lineage>
</organism>
<dbReference type="GO" id="GO:0005829">
    <property type="term" value="C:cytosol"/>
    <property type="evidence" value="ECO:0007669"/>
    <property type="project" value="TreeGrafter"/>
</dbReference>
<dbReference type="AlphaFoldDB" id="A0A951QSX8"/>
<feature type="domain" description="4'-phosphopantetheinyl transferase" evidence="6">
    <location>
        <begin position="147"/>
        <end position="254"/>
    </location>
</feature>
<keyword evidence="3 8" id="KW-0808">Transferase</keyword>
<evidence type="ECO:0000256" key="3">
    <source>
        <dbReference type="ARBA" id="ARBA00022679"/>
    </source>
</evidence>
<dbReference type="GO" id="GO:0008897">
    <property type="term" value="F:holo-[acyl-carrier-protein] synthase activity"/>
    <property type="evidence" value="ECO:0007669"/>
    <property type="project" value="InterPro"/>
</dbReference>
<feature type="domain" description="4'-phosphopantetheinyl transferase N-terminal" evidence="7">
    <location>
        <begin position="56"/>
        <end position="140"/>
    </location>
</feature>
<dbReference type="SUPFAM" id="SSF56214">
    <property type="entry name" value="4'-phosphopantetheinyl transferase"/>
    <property type="match status" value="2"/>
</dbReference>
<evidence type="ECO:0000256" key="4">
    <source>
        <dbReference type="ARBA" id="ARBA00022723"/>
    </source>
</evidence>
<evidence type="ECO:0000313" key="8">
    <source>
        <dbReference type="EMBL" id="MBW4670210.1"/>
    </source>
</evidence>
<dbReference type="PANTHER" id="PTHR12215">
    <property type="entry name" value="PHOSPHOPANTETHEINE TRANSFERASE"/>
    <property type="match status" value="1"/>
</dbReference>
<dbReference type="InterPro" id="IPR050559">
    <property type="entry name" value="P-Pant_transferase_sf"/>
</dbReference>
<dbReference type="Gene3D" id="3.90.470.20">
    <property type="entry name" value="4'-phosphopantetheinyl transferase domain"/>
    <property type="match status" value="2"/>
</dbReference>
<comment type="similarity">
    <text evidence="2">Belongs to the P-Pant transferase superfamily. Gsp/Sfp/HetI/AcpT family.</text>
</comment>
<dbReference type="PANTHER" id="PTHR12215:SF10">
    <property type="entry name" value="L-AMINOADIPATE-SEMIALDEHYDE DEHYDROGENASE-PHOSPHOPANTETHEINYL TRANSFERASE"/>
    <property type="match status" value="1"/>
</dbReference>
<sequence>MNFIFFRSLLPSPYSLLPNFLCFLVNIWQSSPANLVLSKDEVHVFSASLKQPLWRLQQLAKILSPDEQLRANNFYFEKDRWRFIVCRGILRIILGRYLDIEPSQIQFSYGVHSKPALLETSRNSSTLQFNLSHSQELALYAFTLSRQVGIDLEYIRPIDDIDSLAKHFFSEQEYTVLRKLPESERQIAFFNCWTRKEAYIKATGQGLSLPLNQFEVSLIPGDPAMLLRTFTDSKEASLWSLQELTPDPEYIAALAVQGFYWQLKMFSWSG</sequence>
<dbReference type="InterPro" id="IPR055066">
    <property type="entry name" value="AASDHPPT_N"/>
</dbReference>
<accession>A0A951QSX8</accession>
<evidence type="ECO:0000256" key="1">
    <source>
        <dbReference type="ARBA" id="ARBA00001946"/>
    </source>
</evidence>
<dbReference type="Pfam" id="PF01648">
    <property type="entry name" value="ACPS"/>
    <property type="match status" value="1"/>
</dbReference>